<evidence type="ECO:0000256" key="1">
    <source>
        <dbReference type="ARBA" id="ARBA00023015"/>
    </source>
</evidence>
<dbReference type="SUPFAM" id="SSF81901">
    <property type="entry name" value="HCP-like"/>
    <property type="match status" value="1"/>
</dbReference>
<dbReference type="PRINTS" id="PR00038">
    <property type="entry name" value="HTHLUXR"/>
</dbReference>
<dbReference type="PANTHER" id="PTHR44688:SF16">
    <property type="entry name" value="DNA-BINDING TRANSCRIPTIONAL ACTIVATOR DEVR_DOSR"/>
    <property type="match status" value="1"/>
</dbReference>
<dbReference type="Gene3D" id="3.40.50.300">
    <property type="entry name" value="P-loop containing nucleotide triphosphate hydrolases"/>
    <property type="match status" value="1"/>
</dbReference>
<dbReference type="Proteomes" id="UP001629432">
    <property type="component" value="Unassembled WGS sequence"/>
</dbReference>
<dbReference type="Gene3D" id="1.25.40.10">
    <property type="entry name" value="Tetratricopeptide repeat domain"/>
    <property type="match status" value="1"/>
</dbReference>
<name>A0ABW9E187_9BURK</name>
<accession>A0ABW9E187</accession>
<keyword evidence="1" id="KW-0805">Transcription regulation</keyword>
<comment type="caution">
    <text evidence="5">The sequence shown here is derived from an EMBL/GenBank/DDBJ whole genome shotgun (WGS) entry which is preliminary data.</text>
</comment>
<keyword evidence="6" id="KW-1185">Reference proteome</keyword>
<reference evidence="5 6" key="1">
    <citation type="journal article" date="2024" name="Chem. Sci.">
        <title>Discovery of megapolipeptins by genome mining of a Burkholderiales bacteria collection.</title>
        <authorList>
            <person name="Paulo B.S."/>
            <person name="Recchia M.J.J."/>
            <person name="Lee S."/>
            <person name="Fergusson C.H."/>
            <person name="Romanowski S.B."/>
            <person name="Hernandez A."/>
            <person name="Krull N."/>
            <person name="Liu D.Y."/>
            <person name="Cavanagh H."/>
            <person name="Bos A."/>
            <person name="Gray C.A."/>
            <person name="Murphy B.T."/>
            <person name="Linington R.G."/>
            <person name="Eustaquio A.S."/>
        </authorList>
    </citation>
    <scope>NUCLEOTIDE SEQUENCE [LARGE SCALE GENOMIC DNA]</scope>
    <source>
        <strain evidence="5 6">RL17-338-BIC-A</strain>
    </source>
</reference>
<keyword evidence="3" id="KW-0804">Transcription</keyword>
<dbReference type="Gene3D" id="1.10.10.10">
    <property type="entry name" value="Winged helix-like DNA-binding domain superfamily/Winged helix DNA-binding domain"/>
    <property type="match status" value="1"/>
</dbReference>
<dbReference type="SUPFAM" id="SSF52540">
    <property type="entry name" value="P-loop containing nucleoside triphosphate hydrolases"/>
    <property type="match status" value="1"/>
</dbReference>
<protein>
    <submittedName>
        <fullName evidence="5">LuxR C-terminal-related transcriptional regulator</fullName>
    </submittedName>
</protein>
<proteinExistence type="predicted"/>
<dbReference type="Pfam" id="PF25873">
    <property type="entry name" value="WHD_MalT"/>
    <property type="match status" value="1"/>
</dbReference>
<evidence type="ECO:0000313" key="5">
    <source>
        <dbReference type="EMBL" id="MFM0640533.1"/>
    </source>
</evidence>
<gene>
    <name evidence="5" type="ORF">PQQ63_27925</name>
</gene>
<evidence type="ECO:0000313" key="6">
    <source>
        <dbReference type="Proteomes" id="UP001629432"/>
    </source>
</evidence>
<dbReference type="InterPro" id="IPR011990">
    <property type="entry name" value="TPR-like_helical_dom_sf"/>
</dbReference>
<organism evidence="5 6">
    <name type="scientific">Paraburkholderia metrosideri</name>
    <dbReference type="NCBI Taxonomy" id="580937"/>
    <lineage>
        <taxon>Bacteria</taxon>
        <taxon>Pseudomonadati</taxon>
        <taxon>Pseudomonadota</taxon>
        <taxon>Betaproteobacteria</taxon>
        <taxon>Burkholderiales</taxon>
        <taxon>Burkholderiaceae</taxon>
        <taxon>Paraburkholderia</taxon>
    </lineage>
</organism>
<keyword evidence="2" id="KW-0238">DNA-binding</keyword>
<dbReference type="InterPro" id="IPR027417">
    <property type="entry name" value="P-loop_NTPase"/>
</dbReference>
<sequence length="945" mass="105617">MQAFFNPLSGFFELTSYIKLTTIKLETIVNMTSVTSVRTRLAPPRIAGATVQREALLQQLQAGRQHKLTLVTSPSGCGKTVLLSQWGTLLNLHGATVAWCHAASGDDGQQIIESIVDSLKEAKIKLPADATQLYVHSDGKTWQPFLTAVLEESSLHAGEVFLIIDNFHLVSSPSLLRLFDRWLESMPDNFHLVLGSHQHPLLKLTQLRVEDQLTELDFNDLHFDLSETRQFVHAQGLSTLNGIQVARLHQVTDGWPASLQLLARFLRKCSHAGAFFDLFEQRSAVPSPLPDGALNDYLEQVVTAHFSPEELDFLTSISLCRRFNSHLCELLTNHAHADTLLQKFAVAKLFLVAVDSVDSVSWYRLHPLLAAFLGRRLQHLQTAQVIELHRLACRWFAERRLFVEALEHAELIGDTALVFELIKHGARDMLHDNCFTQLLTACNQVPTKLLHDHPATNLCVIWAQLCCGQVDEVERDIKRIPEHLDYNHIGIQDEIRLLRIIHGCCKDDTHTGLALLEPLLDAAPPDDAFQMCLLGVAASFILSYAGQFDRARQFLSRQLHHQTANRYPSVKEYLSGLVGITYLLQGRIRNGLKWAELCMRLTERSTTLGSDLAAYAVGYVVEIYYQTNDIDAARALLDQRAELTHTVQALDAQLFCHVARARIQYLDGDSSSALQTLRRLEELGNLGGRDRLIAWSLCEQVRLALAMGQHPTAFDLQCKLEQLAQRYREYTYCAWGEITLAALLAKADLALAQSHVELCLDQIALAELFCHTHGRELLEVRLGFMRAIALLRKANVREALELTRKLALHASEHEMNRVLADLGPVAKPLIAMTLATNLTKIERDYLEASLKVLQELPADRLEPHYASGPRLTSATRVANDGGILSSRETEVLSLLSKALTMKGIGRALGVSDGTIKWHLQNIYGKLAVNSRQGALAKARNLGMLE</sequence>
<evidence type="ECO:0000259" key="4">
    <source>
        <dbReference type="PROSITE" id="PS50043"/>
    </source>
</evidence>
<evidence type="ECO:0000256" key="2">
    <source>
        <dbReference type="ARBA" id="ARBA00023125"/>
    </source>
</evidence>
<dbReference type="InterPro" id="IPR036388">
    <property type="entry name" value="WH-like_DNA-bd_sf"/>
</dbReference>
<dbReference type="Pfam" id="PF00196">
    <property type="entry name" value="GerE"/>
    <property type="match status" value="1"/>
</dbReference>
<evidence type="ECO:0000256" key="3">
    <source>
        <dbReference type="ARBA" id="ARBA00023163"/>
    </source>
</evidence>
<dbReference type="PANTHER" id="PTHR44688">
    <property type="entry name" value="DNA-BINDING TRANSCRIPTIONAL ACTIVATOR DEVR_DOSR"/>
    <property type="match status" value="1"/>
</dbReference>
<dbReference type="PROSITE" id="PS50043">
    <property type="entry name" value="HTH_LUXR_2"/>
    <property type="match status" value="1"/>
</dbReference>
<feature type="domain" description="HTH luxR-type" evidence="4">
    <location>
        <begin position="877"/>
        <end position="942"/>
    </location>
</feature>
<dbReference type="Pfam" id="PF13401">
    <property type="entry name" value="AAA_22"/>
    <property type="match status" value="1"/>
</dbReference>
<dbReference type="EMBL" id="JAQQCF010000029">
    <property type="protein sequence ID" value="MFM0640533.1"/>
    <property type="molecule type" value="Genomic_DNA"/>
</dbReference>
<dbReference type="InterPro" id="IPR000792">
    <property type="entry name" value="Tscrpt_reg_LuxR_C"/>
</dbReference>
<dbReference type="RefSeq" id="WP_408339224.1">
    <property type="nucleotide sequence ID" value="NZ_JAQQCF010000029.1"/>
</dbReference>
<dbReference type="InterPro" id="IPR016032">
    <property type="entry name" value="Sig_transdc_resp-reg_C-effctor"/>
</dbReference>
<dbReference type="InterPro" id="IPR059106">
    <property type="entry name" value="WHD_MalT"/>
</dbReference>
<dbReference type="CDD" id="cd06170">
    <property type="entry name" value="LuxR_C_like"/>
    <property type="match status" value="1"/>
</dbReference>
<dbReference type="InterPro" id="IPR049945">
    <property type="entry name" value="AAA_22"/>
</dbReference>
<dbReference type="SUPFAM" id="SSF46894">
    <property type="entry name" value="C-terminal effector domain of the bipartite response regulators"/>
    <property type="match status" value="1"/>
</dbReference>
<dbReference type="SMART" id="SM00421">
    <property type="entry name" value="HTH_LUXR"/>
    <property type="match status" value="1"/>
</dbReference>